<dbReference type="Proteomes" id="UP000499080">
    <property type="component" value="Unassembled WGS sequence"/>
</dbReference>
<evidence type="ECO:0000313" key="1">
    <source>
        <dbReference type="EMBL" id="GBN98319.1"/>
    </source>
</evidence>
<gene>
    <name evidence="1" type="ORF">AVEN_239742_1</name>
</gene>
<accession>A0A4Y2TFY0</accession>
<organism evidence="1 2">
    <name type="scientific">Araneus ventricosus</name>
    <name type="common">Orbweaver spider</name>
    <name type="synonym">Epeira ventricosa</name>
    <dbReference type="NCBI Taxonomy" id="182803"/>
    <lineage>
        <taxon>Eukaryota</taxon>
        <taxon>Metazoa</taxon>
        <taxon>Ecdysozoa</taxon>
        <taxon>Arthropoda</taxon>
        <taxon>Chelicerata</taxon>
        <taxon>Arachnida</taxon>
        <taxon>Araneae</taxon>
        <taxon>Araneomorphae</taxon>
        <taxon>Entelegynae</taxon>
        <taxon>Araneoidea</taxon>
        <taxon>Araneidae</taxon>
        <taxon>Araneus</taxon>
    </lineage>
</organism>
<reference evidence="1 2" key="1">
    <citation type="journal article" date="2019" name="Sci. Rep.">
        <title>Orb-weaving spider Araneus ventricosus genome elucidates the spidroin gene catalogue.</title>
        <authorList>
            <person name="Kono N."/>
            <person name="Nakamura H."/>
            <person name="Ohtoshi R."/>
            <person name="Moran D.A.P."/>
            <person name="Shinohara A."/>
            <person name="Yoshida Y."/>
            <person name="Fujiwara M."/>
            <person name="Mori M."/>
            <person name="Tomita M."/>
            <person name="Arakawa K."/>
        </authorList>
    </citation>
    <scope>NUCLEOTIDE SEQUENCE [LARGE SCALE GENOMIC DNA]</scope>
</reference>
<proteinExistence type="predicted"/>
<name>A0A4Y2TFY0_ARAVE</name>
<keyword evidence="2" id="KW-1185">Reference proteome</keyword>
<comment type="caution">
    <text evidence="1">The sequence shown here is derived from an EMBL/GenBank/DDBJ whole genome shotgun (WGS) entry which is preliminary data.</text>
</comment>
<protein>
    <submittedName>
        <fullName evidence="1">Uncharacterized protein</fullName>
    </submittedName>
</protein>
<sequence length="106" mass="11625">MLKCFGSGTDPVEITLKLGIKSISISSSPVPSTDLKCISVYLVLYIRNPELHPANAGSWPSYIPGQSSHQPREISEGVKSVSFLLAVVTYTDIPYQITPYQPIHHL</sequence>
<dbReference type="AlphaFoldDB" id="A0A4Y2TFY0"/>
<dbReference type="EMBL" id="BGPR01027647">
    <property type="protein sequence ID" value="GBN98319.1"/>
    <property type="molecule type" value="Genomic_DNA"/>
</dbReference>
<evidence type="ECO:0000313" key="2">
    <source>
        <dbReference type="Proteomes" id="UP000499080"/>
    </source>
</evidence>